<dbReference type="GO" id="GO:0071218">
    <property type="term" value="P:cellular response to misfolded protein"/>
    <property type="evidence" value="ECO:0007669"/>
    <property type="project" value="TreeGrafter"/>
</dbReference>
<sequence length="234" mass="27218">MWRSALRLAREPHEILGIPRTATKDQIRRAYLKKVKVLHPDKNPSPNAAVEFRLLQEAYGKATEYAATGGMPSSSSSSSSTQRSQYSSSSSSSSSSSANSSNFYREYEQRQRENFFRDFQQRRQQMYQQAREPFNDEAFLAQIRARRVLFQLIPFFLVPFAFLLWIRSSWRPRTTGRIVERVEHSWGTVVYNDRGEAFAVDPQQGFLIRAFELDKPTYRKMYPSSSTRMPQFPS</sequence>
<evidence type="ECO:0000259" key="3">
    <source>
        <dbReference type="PROSITE" id="PS50076"/>
    </source>
</evidence>
<feature type="compositionally biased region" description="Low complexity" evidence="1">
    <location>
        <begin position="73"/>
        <end position="101"/>
    </location>
</feature>
<reference evidence="4" key="1">
    <citation type="submission" date="2014-11" db="EMBL/GenBank/DDBJ databases">
        <authorList>
            <person name="Otto D Thomas"/>
            <person name="Naeem Raeece"/>
        </authorList>
    </citation>
    <scope>NUCLEOTIDE SEQUENCE</scope>
</reference>
<dbReference type="GO" id="GO:0005789">
    <property type="term" value="C:endoplasmic reticulum membrane"/>
    <property type="evidence" value="ECO:0007669"/>
    <property type="project" value="TreeGrafter"/>
</dbReference>
<keyword evidence="2" id="KW-1133">Transmembrane helix</keyword>
<dbReference type="PANTHER" id="PTHR43908">
    <property type="entry name" value="AT29763P-RELATED"/>
    <property type="match status" value="1"/>
</dbReference>
<keyword evidence="2" id="KW-0472">Membrane</keyword>
<accession>A0A0G4GSI4</accession>
<evidence type="ECO:0000256" key="2">
    <source>
        <dbReference type="SAM" id="Phobius"/>
    </source>
</evidence>
<dbReference type="GO" id="GO:0030544">
    <property type="term" value="F:Hsp70 protein binding"/>
    <property type="evidence" value="ECO:0007669"/>
    <property type="project" value="TreeGrafter"/>
</dbReference>
<protein>
    <recommendedName>
        <fullName evidence="3">J domain-containing protein</fullName>
    </recommendedName>
</protein>
<dbReference type="CDD" id="cd06257">
    <property type="entry name" value="DnaJ"/>
    <property type="match status" value="1"/>
</dbReference>
<proteinExistence type="predicted"/>
<dbReference type="InterPro" id="IPR051100">
    <property type="entry name" value="DnaJ_subfamily_B/C"/>
</dbReference>
<dbReference type="SUPFAM" id="SSF46565">
    <property type="entry name" value="Chaperone J-domain"/>
    <property type="match status" value="1"/>
</dbReference>
<dbReference type="PRINTS" id="PR00625">
    <property type="entry name" value="JDOMAIN"/>
</dbReference>
<evidence type="ECO:0000313" key="4">
    <source>
        <dbReference type="EMBL" id="CEM33581.1"/>
    </source>
</evidence>
<dbReference type="SMART" id="SM00271">
    <property type="entry name" value="DnaJ"/>
    <property type="match status" value="1"/>
</dbReference>
<dbReference type="InterPro" id="IPR036869">
    <property type="entry name" value="J_dom_sf"/>
</dbReference>
<feature type="region of interest" description="Disordered" evidence="1">
    <location>
        <begin position="66"/>
        <end position="103"/>
    </location>
</feature>
<dbReference type="EMBL" id="CDMZ01001505">
    <property type="protein sequence ID" value="CEM33581.1"/>
    <property type="molecule type" value="Genomic_DNA"/>
</dbReference>
<name>A0A0G4GSI4_9ALVE</name>
<dbReference type="Gene3D" id="1.10.287.110">
    <property type="entry name" value="DnaJ domain"/>
    <property type="match status" value="1"/>
</dbReference>
<keyword evidence="2" id="KW-0812">Transmembrane</keyword>
<feature type="domain" description="J" evidence="3">
    <location>
        <begin position="11"/>
        <end position="90"/>
    </location>
</feature>
<dbReference type="Pfam" id="PF00226">
    <property type="entry name" value="DnaJ"/>
    <property type="match status" value="1"/>
</dbReference>
<dbReference type="VEuPathDB" id="CryptoDB:Cvel_23188"/>
<dbReference type="PROSITE" id="PS50076">
    <property type="entry name" value="DNAJ_2"/>
    <property type="match status" value="1"/>
</dbReference>
<dbReference type="PANTHER" id="PTHR43908:SF3">
    <property type="entry name" value="AT29763P-RELATED"/>
    <property type="match status" value="1"/>
</dbReference>
<dbReference type="AlphaFoldDB" id="A0A0G4GSI4"/>
<gene>
    <name evidence="4" type="ORF">Cvel_23188</name>
</gene>
<feature type="transmembrane region" description="Helical" evidence="2">
    <location>
        <begin position="148"/>
        <end position="166"/>
    </location>
</feature>
<evidence type="ECO:0000256" key="1">
    <source>
        <dbReference type="SAM" id="MobiDB-lite"/>
    </source>
</evidence>
<dbReference type="InterPro" id="IPR001623">
    <property type="entry name" value="DnaJ_domain"/>
</dbReference>
<organism evidence="4">
    <name type="scientific">Chromera velia CCMP2878</name>
    <dbReference type="NCBI Taxonomy" id="1169474"/>
    <lineage>
        <taxon>Eukaryota</taxon>
        <taxon>Sar</taxon>
        <taxon>Alveolata</taxon>
        <taxon>Colpodellida</taxon>
        <taxon>Chromeraceae</taxon>
        <taxon>Chromera</taxon>
    </lineage>
</organism>